<accession>A0A0B7AYP8</accession>
<dbReference type="EMBL" id="HACG01038110">
    <property type="protein sequence ID" value="CEK84975.1"/>
    <property type="molecule type" value="Transcribed_RNA"/>
</dbReference>
<gene>
    <name evidence="1" type="primary">ORF145539</name>
</gene>
<feature type="non-terminal residue" evidence="1">
    <location>
        <position position="58"/>
    </location>
</feature>
<protein>
    <submittedName>
        <fullName evidence="1">Uncharacterized protein</fullName>
    </submittedName>
</protein>
<sequence length="58" mass="6891">MVKHPLRNPQTARLPLTVRQPQTVDDEYRACIEKERERSIEMEETQIVKQPVTLGKRF</sequence>
<organism evidence="1">
    <name type="scientific">Arion vulgaris</name>
    <dbReference type="NCBI Taxonomy" id="1028688"/>
    <lineage>
        <taxon>Eukaryota</taxon>
        <taxon>Metazoa</taxon>
        <taxon>Spiralia</taxon>
        <taxon>Lophotrochozoa</taxon>
        <taxon>Mollusca</taxon>
        <taxon>Gastropoda</taxon>
        <taxon>Heterobranchia</taxon>
        <taxon>Euthyneura</taxon>
        <taxon>Panpulmonata</taxon>
        <taxon>Eupulmonata</taxon>
        <taxon>Stylommatophora</taxon>
        <taxon>Helicina</taxon>
        <taxon>Arionoidea</taxon>
        <taxon>Arionidae</taxon>
        <taxon>Arion</taxon>
    </lineage>
</organism>
<evidence type="ECO:0000313" key="1">
    <source>
        <dbReference type="EMBL" id="CEK84975.1"/>
    </source>
</evidence>
<proteinExistence type="predicted"/>
<dbReference type="AlphaFoldDB" id="A0A0B7AYP8"/>
<name>A0A0B7AYP8_9EUPU</name>
<reference evidence="1" key="1">
    <citation type="submission" date="2014-12" db="EMBL/GenBank/DDBJ databases">
        <title>Insight into the proteome of Arion vulgaris.</title>
        <authorList>
            <person name="Aradska J."/>
            <person name="Bulat T."/>
            <person name="Smidak R."/>
            <person name="Sarate P."/>
            <person name="Gangsoo J."/>
            <person name="Sialana F."/>
            <person name="Bilban M."/>
            <person name="Lubec G."/>
        </authorList>
    </citation>
    <scope>NUCLEOTIDE SEQUENCE</scope>
    <source>
        <tissue evidence="1">Skin</tissue>
    </source>
</reference>